<feature type="repeat" description="TPR" evidence="1">
    <location>
        <begin position="53"/>
        <end position="86"/>
    </location>
</feature>
<dbReference type="PANTHER" id="PTHR45588:SF1">
    <property type="entry name" value="WW DOMAIN-CONTAINING PROTEIN"/>
    <property type="match status" value="1"/>
</dbReference>
<gene>
    <name evidence="2" type="ORF">C5Y83_21835</name>
</gene>
<dbReference type="PROSITE" id="PS50005">
    <property type="entry name" value="TPR"/>
    <property type="match status" value="1"/>
</dbReference>
<dbReference type="SUPFAM" id="SSF48452">
    <property type="entry name" value="TPR-like"/>
    <property type="match status" value="2"/>
</dbReference>
<dbReference type="PANTHER" id="PTHR45588">
    <property type="entry name" value="TPR DOMAIN-CONTAINING PROTEIN"/>
    <property type="match status" value="1"/>
</dbReference>
<evidence type="ECO:0000313" key="3">
    <source>
        <dbReference type="Proteomes" id="UP000238322"/>
    </source>
</evidence>
<dbReference type="OrthoDB" id="9778494at2"/>
<sequence length="554" mass="62694">MTRFFVGNSFAVALLLAVLIITRLKGQDAAPEVLLFPGLGEHSWKISSEVPKAQAYFDQGLAFMYGFNHDEAIRSFRVAAEEDPSCPMNWWAISLANGPNINYPLLDEKHAPQAWQALQKAKELANNGSPLEQDLIAALEARYADPPPEDRNQLDQSYADAMRKVWNKYPDQPDVGALFAESLMDLWPWDLWQKAGAANPDTAEVMQTLEQVLELSPNHPLALHLYIHTLEASGEVKKAADEADRLRNLQPGLGHMVHMPSHIDVRLGAWRKAIAANEKAIVADTAYKKRSPDQDFFRIYMAHNRHMLAFAAMMIGQEKVATEQINMMLEEMPEKWVEANAPFVDGMHSMPYEMHIRFGRWDAILAEPEPAKHFPICRAMRHFARGVAYAAKKQPEKARAEQVEFRRLKEEVPEEAFFALNVASIVLAVADNMLEGEILYREGNVDAAIAKLEKAAELEDDLRYTEPPDWIQPVRHALAATLMDAKRYEHAEKVLRRDLEIHPHNGWALYDLARSLRMQGKLEEANKVQAEFEIAWRDADVQMTSACMCLPGDG</sequence>
<dbReference type="InterPro" id="IPR011990">
    <property type="entry name" value="TPR-like_helical_dom_sf"/>
</dbReference>
<keyword evidence="1" id="KW-0802">TPR repeat</keyword>
<dbReference type="Gene3D" id="1.25.40.10">
    <property type="entry name" value="Tetratricopeptide repeat domain"/>
    <property type="match status" value="2"/>
</dbReference>
<dbReference type="Pfam" id="PF14559">
    <property type="entry name" value="TPR_19"/>
    <property type="match status" value="1"/>
</dbReference>
<accession>A0A2S8FKY4</accession>
<protein>
    <recommendedName>
        <fullName evidence="4">Tetratricopeptide repeat protein</fullName>
    </recommendedName>
</protein>
<name>A0A2S8FKY4_9BACT</name>
<evidence type="ECO:0000313" key="2">
    <source>
        <dbReference type="EMBL" id="PQO32826.1"/>
    </source>
</evidence>
<evidence type="ECO:0008006" key="4">
    <source>
        <dbReference type="Google" id="ProtNLM"/>
    </source>
</evidence>
<comment type="caution">
    <text evidence="2">The sequence shown here is derived from an EMBL/GenBank/DDBJ whole genome shotgun (WGS) entry which is preliminary data.</text>
</comment>
<dbReference type="EMBL" id="PUHY01000012">
    <property type="protein sequence ID" value="PQO32826.1"/>
    <property type="molecule type" value="Genomic_DNA"/>
</dbReference>
<dbReference type="InterPro" id="IPR019734">
    <property type="entry name" value="TPR_rpt"/>
</dbReference>
<dbReference type="SMART" id="SM00028">
    <property type="entry name" value="TPR"/>
    <property type="match status" value="3"/>
</dbReference>
<evidence type="ECO:0000256" key="1">
    <source>
        <dbReference type="PROSITE-ProRule" id="PRU00339"/>
    </source>
</evidence>
<organism evidence="2 3">
    <name type="scientific">Blastopirellula marina</name>
    <dbReference type="NCBI Taxonomy" id="124"/>
    <lineage>
        <taxon>Bacteria</taxon>
        <taxon>Pseudomonadati</taxon>
        <taxon>Planctomycetota</taxon>
        <taxon>Planctomycetia</taxon>
        <taxon>Pirellulales</taxon>
        <taxon>Pirellulaceae</taxon>
        <taxon>Blastopirellula</taxon>
    </lineage>
</organism>
<dbReference type="RefSeq" id="WP_105331838.1">
    <property type="nucleotide sequence ID" value="NZ_PUHY01000012.1"/>
</dbReference>
<reference evidence="2 3" key="1">
    <citation type="submission" date="2018-02" db="EMBL/GenBank/DDBJ databases">
        <title>Comparative genomes isolates from brazilian mangrove.</title>
        <authorList>
            <person name="Araujo J.E."/>
            <person name="Taketani R.G."/>
            <person name="Silva M.C.P."/>
            <person name="Loureco M.V."/>
            <person name="Andreote F.D."/>
        </authorList>
    </citation>
    <scope>NUCLEOTIDE SEQUENCE [LARGE SCALE GENOMIC DNA]</scope>
    <source>
        <strain evidence="2 3">Hex-1 MGV</strain>
    </source>
</reference>
<dbReference type="Proteomes" id="UP000238322">
    <property type="component" value="Unassembled WGS sequence"/>
</dbReference>
<proteinExistence type="predicted"/>
<dbReference type="AlphaFoldDB" id="A0A2S8FKY4"/>